<keyword evidence="2 6" id="KW-0812">Transmembrane</keyword>
<evidence type="ECO:0000256" key="4">
    <source>
        <dbReference type="ARBA" id="ARBA00023136"/>
    </source>
</evidence>
<comment type="caution">
    <text evidence="8">The sequence shown here is derived from an EMBL/GenBank/DDBJ whole genome shotgun (WGS) entry which is preliminary data.</text>
</comment>
<dbReference type="GO" id="GO:0022857">
    <property type="term" value="F:transmembrane transporter activity"/>
    <property type="evidence" value="ECO:0007669"/>
    <property type="project" value="TreeGrafter"/>
</dbReference>
<evidence type="ECO:0000313" key="8">
    <source>
        <dbReference type="EMBL" id="CAF1662405.1"/>
    </source>
</evidence>
<dbReference type="Gene3D" id="1.20.1640.10">
    <property type="entry name" value="Multidrug efflux transporter AcrB transmembrane domain"/>
    <property type="match status" value="1"/>
</dbReference>
<keyword evidence="9" id="KW-1185">Reference proteome</keyword>
<sequence length="270" mass="30320">ISGAHNRTDYNSYNKYYMKVKNFFDSYIKQHAPEHLKHAWFSSSNFAFYGVQRELLSGSSSSLLVSLGIALVVLFLTSGNLFIAIYALITITFAIAITVGVFVVLEWELGIIEGIVIVMAVGLSVDFVVHFGVGYIHIDPTDIDNERKKIEDQSKPNGNENDSKINTWRVMYRKQQVERTTRVRGSILRVGSAVFMAAFTTFAAGFSMIFASVIAIRQMGQFLMAIMLTSWSFSMFFFLPLCLIIGPVGICGSIPFSRLIKCFKQTPRQQ</sequence>
<name>A0A816FK33_9BILA</name>
<evidence type="ECO:0000256" key="6">
    <source>
        <dbReference type="SAM" id="Phobius"/>
    </source>
</evidence>
<dbReference type="Proteomes" id="UP000663870">
    <property type="component" value="Unassembled WGS sequence"/>
</dbReference>
<accession>A0A816FK33</accession>
<evidence type="ECO:0000256" key="3">
    <source>
        <dbReference type="ARBA" id="ARBA00022989"/>
    </source>
</evidence>
<feature type="transmembrane region" description="Helical" evidence="6">
    <location>
        <begin position="193"/>
        <end position="216"/>
    </location>
</feature>
<dbReference type="GO" id="GO:0007224">
    <property type="term" value="P:smoothened signaling pathway"/>
    <property type="evidence" value="ECO:0007669"/>
    <property type="project" value="TreeGrafter"/>
</dbReference>
<feature type="non-terminal residue" evidence="8">
    <location>
        <position position="1"/>
    </location>
</feature>
<dbReference type="SUPFAM" id="SSF82866">
    <property type="entry name" value="Multidrug efflux transporter AcrB transmembrane domain"/>
    <property type="match status" value="1"/>
</dbReference>
<dbReference type="Proteomes" id="UP000663854">
    <property type="component" value="Unassembled WGS sequence"/>
</dbReference>
<feature type="transmembrane region" description="Helical" evidence="6">
    <location>
        <begin position="236"/>
        <end position="260"/>
    </location>
</feature>
<feature type="transmembrane region" description="Helical" evidence="6">
    <location>
        <begin position="111"/>
        <end position="138"/>
    </location>
</feature>
<dbReference type="PANTHER" id="PTHR45951:SF3">
    <property type="entry name" value="PROTEIN DISPATCHED"/>
    <property type="match status" value="1"/>
</dbReference>
<gene>
    <name evidence="8" type="ORF">JXQ802_LOCUS56254</name>
    <name evidence="7" type="ORF">PYM288_LOCUS39698</name>
</gene>
<keyword evidence="3 6" id="KW-1133">Transmembrane helix</keyword>
<dbReference type="AlphaFoldDB" id="A0A816FK33"/>
<protein>
    <submittedName>
        <fullName evidence="8">Uncharacterized protein</fullName>
    </submittedName>
</protein>
<dbReference type="PANTHER" id="PTHR45951">
    <property type="entry name" value="PROTEIN DISPATCHED-RELATED"/>
    <property type="match status" value="1"/>
</dbReference>
<comment type="subcellular location">
    <subcellularLocation>
        <location evidence="1">Membrane</location>
        <topology evidence="1">Multi-pass membrane protein</topology>
    </subcellularLocation>
</comment>
<dbReference type="InterPro" id="IPR052081">
    <property type="entry name" value="Dispatched_Hh_regulator"/>
</dbReference>
<dbReference type="EMBL" id="CAJNOL010013076">
    <property type="protein sequence ID" value="CAF1662405.1"/>
    <property type="molecule type" value="Genomic_DNA"/>
</dbReference>
<keyword evidence="4 6" id="KW-0472">Membrane</keyword>
<organism evidence="8 9">
    <name type="scientific">Rotaria sordida</name>
    <dbReference type="NCBI Taxonomy" id="392033"/>
    <lineage>
        <taxon>Eukaryota</taxon>
        <taxon>Metazoa</taxon>
        <taxon>Spiralia</taxon>
        <taxon>Gnathifera</taxon>
        <taxon>Rotifera</taxon>
        <taxon>Eurotatoria</taxon>
        <taxon>Bdelloidea</taxon>
        <taxon>Philodinida</taxon>
        <taxon>Philodinidae</taxon>
        <taxon>Rotaria</taxon>
    </lineage>
</organism>
<evidence type="ECO:0000313" key="9">
    <source>
        <dbReference type="Proteomes" id="UP000663870"/>
    </source>
</evidence>
<reference evidence="8" key="1">
    <citation type="submission" date="2021-02" db="EMBL/GenBank/DDBJ databases">
        <authorList>
            <person name="Nowell W R."/>
        </authorList>
    </citation>
    <scope>NUCLEOTIDE SEQUENCE</scope>
</reference>
<evidence type="ECO:0000256" key="2">
    <source>
        <dbReference type="ARBA" id="ARBA00022692"/>
    </source>
</evidence>
<keyword evidence="5" id="KW-0325">Glycoprotein</keyword>
<evidence type="ECO:0000256" key="5">
    <source>
        <dbReference type="ARBA" id="ARBA00023180"/>
    </source>
</evidence>
<evidence type="ECO:0000256" key="1">
    <source>
        <dbReference type="ARBA" id="ARBA00004141"/>
    </source>
</evidence>
<proteinExistence type="predicted"/>
<dbReference type="GO" id="GO:0016020">
    <property type="term" value="C:membrane"/>
    <property type="evidence" value="ECO:0007669"/>
    <property type="project" value="UniProtKB-SubCell"/>
</dbReference>
<dbReference type="EMBL" id="CAJNOH010011231">
    <property type="protein sequence ID" value="CAF1522265.1"/>
    <property type="molecule type" value="Genomic_DNA"/>
</dbReference>
<evidence type="ECO:0000313" key="7">
    <source>
        <dbReference type="EMBL" id="CAF1522265.1"/>
    </source>
</evidence>
<feature type="transmembrane region" description="Helical" evidence="6">
    <location>
        <begin position="83"/>
        <end position="105"/>
    </location>
</feature>
<feature type="transmembrane region" description="Helical" evidence="6">
    <location>
        <begin position="55"/>
        <end position="76"/>
    </location>
</feature>